<dbReference type="InterPro" id="IPR002195">
    <property type="entry name" value="Dihydroorotase_CS"/>
</dbReference>
<keyword evidence="1" id="KW-0723">Serine/threonine-protein kinase</keyword>
<dbReference type="EMBL" id="MWQN01000002">
    <property type="protein sequence ID" value="OPC79045.1"/>
    <property type="molecule type" value="Genomic_DNA"/>
</dbReference>
<reference evidence="1 2" key="1">
    <citation type="submission" date="2017-03" db="EMBL/GenBank/DDBJ databases">
        <title>Draft genome sequence of Streptomyces scabrisporus NF3, endophyte isolated from Amphipterygium adstringens.</title>
        <authorList>
            <person name="Vazquez M."/>
            <person name="Ceapa C.D."/>
            <person name="Rodriguez Luna D."/>
            <person name="Sanchez Esquivel S."/>
        </authorList>
    </citation>
    <scope>NUCLEOTIDE SEQUENCE [LARGE SCALE GENOMIC DNA]</scope>
    <source>
        <strain evidence="1 2">NF3</strain>
    </source>
</reference>
<organism evidence="1 2">
    <name type="scientific">Embleya scabrispora</name>
    <dbReference type="NCBI Taxonomy" id="159449"/>
    <lineage>
        <taxon>Bacteria</taxon>
        <taxon>Bacillati</taxon>
        <taxon>Actinomycetota</taxon>
        <taxon>Actinomycetes</taxon>
        <taxon>Kitasatosporales</taxon>
        <taxon>Streptomycetaceae</taxon>
        <taxon>Embleya</taxon>
    </lineage>
</organism>
<protein>
    <submittedName>
        <fullName evidence="1">Serine/threonine protein kinase</fullName>
    </submittedName>
</protein>
<dbReference type="GO" id="GO:0016812">
    <property type="term" value="F:hydrolase activity, acting on carbon-nitrogen (but not peptide) bonds, in cyclic amides"/>
    <property type="evidence" value="ECO:0007669"/>
    <property type="project" value="InterPro"/>
</dbReference>
<keyword evidence="1" id="KW-0418">Kinase</keyword>
<name>A0A1T3NQM9_9ACTN</name>
<evidence type="ECO:0000313" key="2">
    <source>
        <dbReference type="Proteomes" id="UP000190037"/>
    </source>
</evidence>
<dbReference type="SUPFAM" id="SSF56112">
    <property type="entry name" value="Protein kinase-like (PK-like)"/>
    <property type="match status" value="1"/>
</dbReference>
<accession>A0A1T3NQM9</accession>
<dbReference type="AlphaFoldDB" id="A0A1T3NQM9"/>
<sequence length="281" mass="30537">MPHPLLDAVDTPQDPAAFLRSIGTVHTTFGDQDSGAVSYGVHAEGNWFVKTGPNPASALSLRRAIDLHAHVRHPAIVPVLHTFSAGGVPVTVGPWQSGEVLYHSTVKRAGRLLRTGAASPLARFRALPLDDVHAALDAILDAHRLIDAAGYVGVDWYDGCVLYDFSARRVHLIDLDEYRSAPFVLDCARLSGSTRYMPPEHSRRGALVTRAGTVFLLGRTLRLLLDAGDEERAWRGTLAQLAVVERATRRDPAERYSNVTELFDAWSAVAPAGMLSGTYRA</sequence>
<dbReference type="eggNOG" id="COG0515">
    <property type="taxonomic scope" value="Bacteria"/>
</dbReference>
<comment type="caution">
    <text evidence="1">The sequence shown here is derived from an EMBL/GenBank/DDBJ whole genome shotgun (WGS) entry which is preliminary data.</text>
</comment>
<proteinExistence type="predicted"/>
<dbReference type="RefSeq" id="WP_078980246.1">
    <property type="nucleotide sequence ID" value="NZ_MWQN01000002.1"/>
</dbReference>
<evidence type="ECO:0000313" key="1">
    <source>
        <dbReference type="EMBL" id="OPC79045.1"/>
    </source>
</evidence>
<dbReference type="PROSITE" id="PS00482">
    <property type="entry name" value="DIHYDROOROTASE_1"/>
    <property type="match status" value="1"/>
</dbReference>
<keyword evidence="2" id="KW-1185">Reference proteome</keyword>
<dbReference type="OrthoDB" id="334783at2"/>
<gene>
    <name evidence="1" type="ORF">B4N89_33635</name>
</gene>
<dbReference type="Proteomes" id="UP000190037">
    <property type="component" value="Unassembled WGS sequence"/>
</dbReference>
<dbReference type="GO" id="GO:0004674">
    <property type="term" value="F:protein serine/threonine kinase activity"/>
    <property type="evidence" value="ECO:0007669"/>
    <property type="project" value="UniProtKB-KW"/>
</dbReference>
<dbReference type="STRING" id="159449.B4N89_33635"/>
<dbReference type="InterPro" id="IPR011009">
    <property type="entry name" value="Kinase-like_dom_sf"/>
</dbReference>
<keyword evidence="1" id="KW-0808">Transferase</keyword>